<evidence type="ECO:0000256" key="1">
    <source>
        <dbReference type="ARBA" id="ARBA00022679"/>
    </source>
</evidence>
<gene>
    <name evidence="2" type="ORF">DJ017_07875</name>
</gene>
<dbReference type="Gene3D" id="3.40.50.300">
    <property type="entry name" value="P-loop containing nucleotide triphosphate hydrolases"/>
    <property type="match status" value="1"/>
</dbReference>
<dbReference type="PANTHER" id="PTHR12788:SF10">
    <property type="entry name" value="PROTEIN-TYROSINE SULFOTRANSFERASE"/>
    <property type="match status" value="1"/>
</dbReference>
<evidence type="ECO:0000313" key="2">
    <source>
        <dbReference type="EMBL" id="RAK54447.1"/>
    </source>
</evidence>
<accession>A0A328AIV8</accession>
<proteinExistence type="predicted"/>
<dbReference type="EMBL" id="QFYQ01000001">
    <property type="protein sequence ID" value="RAK54447.1"/>
    <property type="molecule type" value="Genomic_DNA"/>
</dbReference>
<dbReference type="AlphaFoldDB" id="A0A328AIV8"/>
<organism evidence="2 3">
    <name type="scientific">Phenylobacterium soli</name>
    <dbReference type="NCBI Taxonomy" id="2170551"/>
    <lineage>
        <taxon>Bacteria</taxon>
        <taxon>Pseudomonadati</taxon>
        <taxon>Pseudomonadota</taxon>
        <taxon>Alphaproteobacteria</taxon>
        <taxon>Caulobacterales</taxon>
        <taxon>Caulobacteraceae</taxon>
        <taxon>Phenylobacterium</taxon>
    </lineage>
</organism>
<comment type="caution">
    <text evidence="2">The sequence shown here is derived from an EMBL/GenBank/DDBJ whole genome shotgun (WGS) entry which is preliminary data.</text>
</comment>
<dbReference type="OrthoDB" id="9800698at2"/>
<keyword evidence="1" id="KW-0808">Transferase</keyword>
<dbReference type="Pfam" id="PF13469">
    <property type="entry name" value="Sulfotransfer_3"/>
    <property type="match status" value="1"/>
</dbReference>
<dbReference type="InterPro" id="IPR011990">
    <property type="entry name" value="TPR-like_helical_dom_sf"/>
</dbReference>
<protein>
    <submittedName>
        <fullName evidence="2">Uncharacterized protein</fullName>
    </submittedName>
</protein>
<dbReference type="PANTHER" id="PTHR12788">
    <property type="entry name" value="PROTEIN-TYROSINE SULFOTRANSFERASE 2"/>
    <property type="match status" value="1"/>
</dbReference>
<dbReference type="InterPro" id="IPR027417">
    <property type="entry name" value="P-loop_NTPase"/>
</dbReference>
<dbReference type="Proteomes" id="UP000249254">
    <property type="component" value="Unassembled WGS sequence"/>
</dbReference>
<dbReference type="SMART" id="SM00028">
    <property type="entry name" value="TPR"/>
    <property type="match status" value="5"/>
</dbReference>
<dbReference type="SUPFAM" id="SSF48452">
    <property type="entry name" value="TPR-like"/>
    <property type="match status" value="2"/>
</dbReference>
<dbReference type="Pfam" id="PF13432">
    <property type="entry name" value="TPR_16"/>
    <property type="match status" value="2"/>
</dbReference>
<dbReference type="SUPFAM" id="SSF52540">
    <property type="entry name" value="P-loop containing nucleoside triphosphate hydrolases"/>
    <property type="match status" value="1"/>
</dbReference>
<dbReference type="GO" id="GO:0008476">
    <property type="term" value="F:protein-tyrosine sulfotransferase activity"/>
    <property type="evidence" value="ECO:0007669"/>
    <property type="project" value="InterPro"/>
</dbReference>
<dbReference type="Gene3D" id="1.25.40.10">
    <property type="entry name" value="Tetratricopeptide repeat domain"/>
    <property type="match status" value="1"/>
</dbReference>
<evidence type="ECO:0000313" key="3">
    <source>
        <dbReference type="Proteomes" id="UP000249254"/>
    </source>
</evidence>
<dbReference type="InterPro" id="IPR019734">
    <property type="entry name" value="TPR_rpt"/>
</dbReference>
<keyword evidence="3" id="KW-1185">Reference proteome</keyword>
<sequence length="573" mass="61508">MRRLWSFQHHDHFAVRGPGAERDRRRRWGRPGDLRIMSTSGSPLTEDEIELFNETLAAAQAGDLTKAFFLAGAGLHHGLSHPLFYKLRGLEHEQSGRPAEAEADFRTALEAAPGDFTVHDMLGLTLSEQGRLEEALGALDEALRLRGDYAPALVNRGWVLENLGDIAGARRDYRRAIEADKGSVRAHAGLALLAARAGQWADARQAAEATLAIARGDPGGRLALAMAALGEGDPAAAIAEAQGLLADPSLHPQEQGVAHTVIGDALDRQDKPAEAFAAYEQANATLRTLYAPRFEGAGGLAVVERLGRAFAAAKGADWSARPGASPAAGHAFVLGFPRSGTTLVGQVLDAHPQVTTLDELETLAQPGVEFMSDEDGLARLAAATPAELDGYRQAYWRRVADFGAEVEGKTFVDKLPMNTIGLPLIAKLFPAAKVLFVRRDPRDVVLSCFRRQFVVNGASWEFLTLEGTARFYDAVMRLARDYLATLPLDVHVLPYEQLVADVPTETGRLAAFLGLPQDAAMSAFAGAARAADIATPSAAQVAGGIFGEGVGQWRRYEAQLAPVMPILEPWIED</sequence>
<name>A0A328AIV8_9CAUL</name>
<reference evidence="3" key="1">
    <citation type="submission" date="2018-05" db="EMBL/GenBank/DDBJ databases">
        <authorList>
            <person name="Li X."/>
        </authorList>
    </citation>
    <scope>NUCLEOTIDE SEQUENCE [LARGE SCALE GENOMIC DNA]</scope>
    <source>
        <strain evidence="3">LX32</strain>
    </source>
</reference>
<dbReference type="InterPro" id="IPR026634">
    <property type="entry name" value="TPST-like"/>
</dbReference>